<dbReference type="GO" id="GO:0006744">
    <property type="term" value="P:ubiquinone biosynthetic process"/>
    <property type="evidence" value="ECO:0007669"/>
    <property type="project" value="TreeGrafter"/>
</dbReference>
<dbReference type="OrthoDB" id="9809841at2"/>
<keyword evidence="4" id="KW-0614">Plasmid</keyword>
<dbReference type="Pfam" id="PF20696">
    <property type="entry name" value="UbiD_C"/>
    <property type="match status" value="1"/>
</dbReference>
<dbReference type="GO" id="GO:0005829">
    <property type="term" value="C:cytosol"/>
    <property type="evidence" value="ECO:0007669"/>
    <property type="project" value="TreeGrafter"/>
</dbReference>
<feature type="domain" description="3-octaprenyl-4-hydroxybenzoate carboxy-lyase-like Rift-related" evidence="1">
    <location>
        <begin position="123"/>
        <end position="325"/>
    </location>
</feature>
<dbReference type="InterPro" id="IPR049383">
    <property type="entry name" value="UbiD-like_N"/>
</dbReference>
<dbReference type="PANTHER" id="PTHR30108">
    <property type="entry name" value="3-OCTAPRENYL-4-HYDROXYBENZOATE CARBOXY-LYASE-RELATED"/>
    <property type="match status" value="1"/>
</dbReference>
<evidence type="ECO:0000259" key="2">
    <source>
        <dbReference type="Pfam" id="PF20695"/>
    </source>
</evidence>
<protein>
    <submittedName>
        <fullName evidence="4">Ubiquinone biosynthesis protein UbiD</fullName>
    </submittedName>
</protein>
<dbReference type="InterPro" id="IPR053417">
    <property type="entry name" value="PAD_UbiD-like"/>
</dbReference>
<dbReference type="KEGG" id="parb:CJU94_37960"/>
<dbReference type="AlphaFoldDB" id="A0A248VY74"/>
<dbReference type="Gene3D" id="3.40.1670.10">
    <property type="entry name" value="UbiD C-terminal domain-like"/>
    <property type="match status" value="1"/>
</dbReference>
<dbReference type="NCBIfam" id="NF041204">
    <property type="entry name" value="VdcC"/>
    <property type="match status" value="1"/>
</dbReference>
<keyword evidence="4" id="KW-0830">Ubiquinone</keyword>
<keyword evidence="5" id="KW-1185">Reference proteome</keyword>
<dbReference type="EMBL" id="CP022992">
    <property type="protein sequence ID" value="ASW03948.1"/>
    <property type="molecule type" value="Genomic_DNA"/>
</dbReference>
<dbReference type="Pfam" id="PF20695">
    <property type="entry name" value="UbiD_N"/>
    <property type="match status" value="1"/>
</dbReference>
<dbReference type="PANTHER" id="PTHR30108:SF17">
    <property type="entry name" value="FERULIC ACID DECARBOXYLASE 1"/>
    <property type="match status" value="1"/>
</dbReference>
<dbReference type="NCBIfam" id="TIGR00148">
    <property type="entry name" value="UbiD family decarboxylase"/>
    <property type="match status" value="1"/>
</dbReference>
<feature type="domain" description="3-octaprenyl-4-hydroxybenzoate carboxy-lyase-like N-terminal" evidence="2">
    <location>
        <begin position="27"/>
        <end position="106"/>
    </location>
</feature>
<accession>A0A248VY74</accession>
<evidence type="ECO:0000313" key="5">
    <source>
        <dbReference type="Proteomes" id="UP000215158"/>
    </source>
</evidence>
<evidence type="ECO:0000259" key="1">
    <source>
        <dbReference type="Pfam" id="PF01977"/>
    </source>
</evidence>
<dbReference type="RefSeq" id="WP_095423695.1">
    <property type="nucleotide sequence ID" value="NZ_CP022992.1"/>
</dbReference>
<dbReference type="GO" id="GO:0008694">
    <property type="term" value="F:4-hydroxy-3-polyprenylbenzoate decarboxylase activity"/>
    <property type="evidence" value="ECO:0007669"/>
    <property type="project" value="TreeGrafter"/>
</dbReference>
<dbReference type="InterPro" id="IPR002830">
    <property type="entry name" value="UbiD"/>
</dbReference>
<geneLocation type="plasmid" evidence="4 5">
    <name>pBN2</name>
</geneLocation>
<dbReference type="SUPFAM" id="SSF143968">
    <property type="entry name" value="UbiD C-terminal domain-like"/>
    <property type="match status" value="1"/>
</dbReference>
<feature type="domain" description="3-octaprenyl-4-hydroxybenzoate carboxy-lyase-like C-terminal" evidence="3">
    <location>
        <begin position="332"/>
        <end position="454"/>
    </location>
</feature>
<evidence type="ECO:0000259" key="3">
    <source>
        <dbReference type="Pfam" id="PF20696"/>
    </source>
</evidence>
<proteinExistence type="predicted"/>
<evidence type="ECO:0000313" key="4">
    <source>
        <dbReference type="EMBL" id="ASW03948.1"/>
    </source>
</evidence>
<sequence length="494" mass="54277">MVTDKGVALSAMAHQVAKRVRCLRDFLDLLSEHGQCVHWPDAVLPEPDIRHIAVAAGNDPGGGPAILFDRIRGYPGKRLAVNVHGSFANLAILMGQPKTATVRELFFDLIKRWGSDQPLLEWVATDQAPIFENVREKDFNLYELLPLHRINASDGGFYIGKACVVSRDPLDPDEFGKQNVGIYRIQPMGGDTFTLLSIPSHDMGRQIMAAEQNGKPLHISVMLGNHPAMVLFAATPVGYEESEYAYASQMMGAPLRLTKAANGTDILADSEILIEAELLLNHRETEGPFGEFPGSYSGVRKVPLFRITRIAHRTDPIFESIYIGKGWTEHDTLIGLNTSAPVYAQLKKDFPEVEAVNAMYQHGMTAVISVRNRYGGFAKSVAMRALGTPHGLMYLKNIILVDETVDPFNLNDVMWALSTRTRAADIIVLPNMAMVPIDPSAEVPGRGHHLIIDATSFVAPDNLGADPHLVERPRSAEIDALAQRLRELQQGGVA</sequence>
<dbReference type="Proteomes" id="UP000215158">
    <property type="component" value="Plasmid pBN2"/>
</dbReference>
<dbReference type="InterPro" id="IPR048304">
    <property type="entry name" value="UbiD_Rift_dom"/>
</dbReference>
<dbReference type="SUPFAM" id="SSF50475">
    <property type="entry name" value="FMN-binding split barrel"/>
    <property type="match status" value="1"/>
</dbReference>
<gene>
    <name evidence="4" type="ORF">CJU94_37960</name>
</gene>
<dbReference type="Pfam" id="PF01977">
    <property type="entry name" value="UbiD"/>
    <property type="match status" value="1"/>
</dbReference>
<reference evidence="4 5" key="1">
    <citation type="submission" date="2017-08" db="EMBL/GenBank/DDBJ databases">
        <title>Identification and genetic characteristics of simultaneous BTEX- and naphthalene-degrading Paraburkholderia sp. BN5 isolated from petroleum-contaminated soil.</title>
        <authorList>
            <person name="Lee Y."/>
            <person name="Jeon C.O."/>
        </authorList>
    </citation>
    <scope>NUCLEOTIDE SEQUENCE [LARGE SCALE GENOMIC DNA]</scope>
    <source>
        <strain evidence="4 5">BN5</strain>
        <plasmid evidence="4 5">pBN2</plasmid>
    </source>
</reference>
<organism evidence="4 5">
    <name type="scientific">Paraburkholderia aromaticivorans</name>
    <dbReference type="NCBI Taxonomy" id="2026199"/>
    <lineage>
        <taxon>Bacteria</taxon>
        <taxon>Pseudomonadati</taxon>
        <taxon>Pseudomonadota</taxon>
        <taxon>Betaproteobacteria</taxon>
        <taxon>Burkholderiales</taxon>
        <taxon>Burkholderiaceae</taxon>
        <taxon>Paraburkholderia</taxon>
    </lineage>
</organism>
<name>A0A248VY74_9BURK</name>
<dbReference type="InterPro" id="IPR049381">
    <property type="entry name" value="UbiD-like_C"/>
</dbReference>